<dbReference type="OrthoDB" id="9792690at2"/>
<gene>
    <name evidence="1" type="ORF">SAMN04488068_3050</name>
</gene>
<dbReference type="Proteomes" id="UP000199758">
    <property type="component" value="Unassembled WGS sequence"/>
</dbReference>
<organism evidence="1 2">
    <name type="scientific">Hydrocarboniphaga daqingensis</name>
    <dbReference type="NCBI Taxonomy" id="490188"/>
    <lineage>
        <taxon>Bacteria</taxon>
        <taxon>Pseudomonadati</taxon>
        <taxon>Pseudomonadota</taxon>
        <taxon>Gammaproteobacteria</taxon>
        <taxon>Nevskiales</taxon>
        <taxon>Nevskiaceae</taxon>
        <taxon>Hydrocarboniphaga</taxon>
    </lineage>
</organism>
<dbReference type="InterPro" id="IPR010743">
    <property type="entry name" value="Methionine_synth_MetW"/>
</dbReference>
<dbReference type="SUPFAM" id="SSF53335">
    <property type="entry name" value="S-adenosyl-L-methionine-dependent methyltransferases"/>
    <property type="match status" value="1"/>
</dbReference>
<protein>
    <submittedName>
        <fullName evidence="1">Methionine biosynthesis protein MetW</fullName>
    </submittedName>
</protein>
<reference evidence="1 2" key="1">
    <citation type="submission" date="2016-11" db="EMBL/GenBank/DDBJ databases">
        <authorList>
            <person name="Jaros S."/>
            <person name="Januszkiewicz K."/>
            <person name="Wedrychowicz H."/>
        </authorList>
    </citation>
    <scope>NUCLEOTIDE SEQUENCE [LARGE SCALE GENOMIC DNA]</scope>
    <source>
        <strain evidence="1 2">CGMCC 1.7049</strain>
    </source>
</reference>
<keyword evidence="2" id="KW-1185">Reference proteome</keyword>
<dbReference type="AlphaFoldDB" id="A0A1M5RDP2"/>
<evidence type="ECO:0000313" key="2">
    <source>
        <dbReference type="Proteomes" id="UP000199758"/>
    </source>
</evidence>
<name>A0A1M5RDP2_9GAMM</name>
<sequence length="211" mass="23373">MSANLDLDTGIGLRPDLQLIAGWIKPGSRVLDLGCGDGKLLDYLAQHRGVHGYGLEIDTANVAACIARGVNVIQADLDDGLRDFETGSFDYVLLTQTLQALQRPDEAIEEILRVGRSAIVTFPNFGHWRVRQALLSGHMPVTKTLPAAWYDTSNIHLCTVADFDALCAARGWRVRERRLLNRAHREGWSIRLAPNLFAEVALYQLRGRLGS</sequence>
<proteinExistence type="predicted"/>
<dbReference type="RefSeq" id="WP_072898805.1">
    <property type="nucleotide sequence ID" value="NZ_FQWZ01000007.1"/>
</dbReference>
<dbReference type="Pfam" id="PF07021">
    <property type="entry name" value="MetW"/>
    <property type="match status" value="1"/>
</dbReference>
<dbReference type="PANTHER" id="PTHR43861">
    <property type="entry name" value="TRANS-ACONITATE 2-METHYLTRANSFERASE-RELATED"/>
    <property type="match status" value="1"/>
</dbReference>
<evidence type="ECO:0000313" key="1">
    <source>
        <dbReference type="EMBL" id="SHH24414.1"/>
    </source>
</evidence>
<dbReference type="EMBL" id="FQWZ01000007">
    <property type="protein sequence ID" value="SHH24414.1"/>
    <property type="molecule type" value="Genomic_DNA"/>
</dbReference>
<accession>A0A1M5RDP2</accession>
<dbReference type="STRING" id="490188.SAMN04488068_3050"/>
<dbReference type="NCBIfam" id="TIGR02081">
    <property type="entry name" value="metW"/>
    <property type="match status" value="1"/>
</dbReference>
<dbReference type="InterPro" id="IPR029063">
    <property type="entry name" value="SAM-dependent_MTases_sf"/>
</dbReference>
<dbReference type="Gene3D" id="3.40.50.150">
    <property type="entry name" value="Vaccinia Virus protein VP39"/>
    <property type="match status" value="1"/>
</dbReference>
<dbReference type="CDD" id="cd02440">
    <property type="entry name" value="AdoMet_MTases"/>
    <property type="match status" value="1"/>
</dbReference>